<keyword evidence="1" id="KW-0732">Signal</keyword>
<evidence type="ECO:0000256" key="1">
    <source>
        <dbReference type="SAM" id="SignalP"/>
    </source>
</evidence>
<sequence length="176" mass="20605">MYKIVTLLLITVCNILAASDKASLNREKLIYIMPEQRGWEVVEQCTRSHYYPDVFWRVTEAQVTAIEKQLERHISELKKQGADFVPDPLNVYKRQYIGFDLDGKSYLYGNFFPKEADLEDDPTRNGIVSCRGDKRYWGMLFNIDSFKFEAIERNDKLVKPRGIIDPTVYDDLPPER</sequence>
<dbReference type="RefSeq" id="WP_309201434.1">
    <property type="nucleotide sequence ID" value="NZ_CP133548.1"/>
</dbReference>
<keyword evidence="3" id="KW-1185">Reference proteome</keyword>
<organism evidence="2 3">
    <name type="scientific">Pleionea litopenaei</name>
    <dbReference type="NCBI Taxonomy" id="3070815"/>
    <lineage>
        <taxon>Bacteria</taxon>
        <taxon>Pseudomonadati</taxon>
        <taxon>Pseudomonadota</taxon>
        <taxon>Gammaproteobacteria</taxon>
        <taxon>Oceanospirillales</taxon>
        <taxon>Pleioneaceae</taxon>
        <taxon>Pleionea</taxon>
    </lineage>
</organism>
<dbReference type="Proteomes" id="UP001239782">
    <property type="component" value="Chromosome"/>
</dbReference>
<feature type="chain" id="PRO_5041389045" evidence="1">
    <location>
        <begin position="19"/>
        <end position="176"/>
    </location>
</feature>
<accession>A0AA51RRM0</accession>
<reference evidence="2 3" key="1">
    <citation type="submission" date="2023-08" db="EMBL/GenBank/DDBJ databases">
        <title>Pleionea litopenaei sp. nov., isolated from stomach of juvenile Litopenaeus vannamei.</title>
        <authorList>
            <person name="Rho A.M."/>
            <person name="Hwang C.Y."/>
        </authorList>
    </citation>
    <scope>NUCLEOTIDE SEQUENCE [LARGE SCALE GENOMIC DNA]</scope>
    <source>
        <strain evidence="2 3">HL-JVS1</strain>
    </source>
</reference>
<proteinExistence type="predicted"/>
<name>A0AA51RRM0_9GAMM</name>
<gene>
    <name evidence="2" type="ORF">Q9312_13745</name>
</gene>
<protein>
    <submittedName>
        <fullName evidence="2">Uncharacterized protein</fullName>
    </submittedName>
</protein>
<evidence type="ECO:0000313" key="2">
    <source>
        <dbReference type="EMBL" id="WMS86282.1"/>
    </source>
</evidence>
<dbReference type="AlphaFoldDB" id="A0AA51RRM0"/>
<evidence type="ECO:0000313" key="3">
    <source>
        <dbReference type="Proteomes" id="UP001239782"/>
    </source>
</evidence>
<dbReference type="EMBL" id="CP133548">
    <property type="protein sequence ID" value="WMS86282.1"/>
    <property type="molecule type" value="Genomic_DNA"/>
</dbReference>
<feature type="signal peptide" evidence="1">
    <location>
        <begin position="1"/>
        <end position="18"/>
    </location>
</feature>
<dbReference type="KEGG" id="plei:Q9312_13745"/>